<dbReference type="EMBL" id="BARS01035797">
    <property type="protein sequence ID" value="GAG22585.1"/>
    <property type="molecule type" value="Genomic_DNA"/>
</dbReference>
<evidence type="ECO:0000313" key="1">
    <source>
        <dbReference type="EMBL" id="GAG22585.1"/>
    </source>
</evidence>
<feature type="non-terminal residue" evidence="1">
    <location>
        <position position="1"/>
    </location>
</feature>
<reference evidence="1" key="1">
    <citation type="journal article" date="2014" name="Front. Microbiol.">
        <title>High frequency of phylogenetically diverse reductive dehalogenase-homologous genes in deep subseafloor sedimentary metagenomes.</title>
        <authorList>
            <person name="Kawai M."/>
            <person name="Futagami T."/>
            <person name="Toyoda A."/>
            <person name="Takaki Y."/>
            <person name="Nishi S."/>
            <person name="Hori S."/>
            <person name="Arai W."/>
            <person name="Tsubouchi T."/>
            <person name="Morono Y."/>
            <person name="Uchiyama I."/>
            <person name="Ito T."/>
            <person name="Fujiyama A."/>
            <person name="Inagaki F."/>
            <person name="Takami H."/>
        </authorList>
    </citation>
    <scope>NUCLEOTIDE SEQUENCE</scope>
    <source>
        <strain evidence="1">Expedition CK06-06</strain>
    </source>
</reference>
<dbReference type="AlphaFoldDB" id="X0VWD0"/>
<comment type="caution">
    <text evidence="1">The sequence shown here is derived from an EMBL/GenBank/DDBJ whole genome shotgun (WGS) entry which is preliminary data.</text>
</comment>
<proteinExistence type="predicted"/>
<accession>X0VWD0</accession>
<name>X0VWD0_9ZZZZ</name>
<sequence length="206" mass="23805">IQSSNGERTNMAFVHFTYWYYTPMVCAFQAKVLNPKKEARVVYDDPFYWLILPNKTAKHPMDMLQERVVKLENRLLTTNNNNNLIPQNVAEASTSASNNTSPKINIFDVNPLIRHCPICLCECDVHTKTCEVCFAPLDKTLDQDTWRVLTRRPSSSRPEAIEHARQEALLKLGINPENLDNESENEEQIVIQLESPTNDSANWWKW</sequence>
<organism evidence="1">
    <name type="scientific">marine sediment metagenome</name>
    <dbReference type="NCBI Taxonomy" id="412755"/>
    <lineage>
        <taxon>unclassified sequences</taxon>
        <taxon>metagenomes</taxon>
        <taxon>ecological metagenomes</taxon>
    </lineage>
</organism>
<protein>
    <submittedName>
        <fullName evidence="1">Uncharacterized protein</fullName>
    </submittedName>
</protein>
<gene>
    <name evidence="1" type="ORF">S01H1_55103</name>
</gene>